<feature type="region of interest" description="Disordered" evidence="1">
    <location>
        <begin position="162"/>
        <end position="181"/>
    </location>
</feature>
<gene>
    <name evidence="2" type="ORF">ECRASSUSDP1_LOCUS14610</name>
</gene>
<evidence type="ECO:0000313" key="3">
    <source>
        <dbReference type="Proteomes" id="UP001295684"/>
    </source>
</evidence>
<accession>A0AAD1XI89</accession>
<reference evidence="2" key="1">
    <citation type="submission" date="2023-07" db="EMBL/GenBank/DDBJ databases">
        <authorList>
            <consortium name="AG Swart"/>
            <person name="Singh M."/>
            <person name="Singh A."/>
            <person name="Seah K."/>
            <person name="Emmerich C."/>
        </authorList>
    </citation>
    <scope>NUCLEOTIDE SEQUENCE</scope>
    <source>
        <strain evidence="2">DP1</strain>
    </source>
</reference>
<name>A0AAD1XI89_EUPCR</name>
<comment type="caution">
    <text evidence="2">The sequence shown here is derived from an EMBL/GenBank/DDBJ whole genome shotgun (WGS) entry which is preliminary data.</text>
</comment>
<dbReference type="Proteomes" id="UP001295684">
    <property type="component" value="Unassembled WGS sequence"/>
</dbReference>
<dbReference type="EMBL" id="CAMPGE010014606">
    <property type="protein sequence ID" value="CAI2373269.1"/>
    <property type="molecule type" value="Genomic_DNA"/>
</dbReference>
<keyword evidence="3" id="KW-1185">Reference proteome</keyword>
<sequence>MILCENNTVNETIYQRKYHPNEIASKKGKIKKIETTRFFVHLAHLFKNKSRRNKKILNESKLKVCKQECKARHDKERLNSSTCLQNYNRLQRLSLSKNNSLSKSDIQRQEKIVARKSQSSQAVKRHQSEITFIQPSLLYHKKRPKKKNISQFFKISHNKSLLKNRKKSRRKTRRRGKRKPSIEIFYLNGN</sequence>
<evidence type="ECO:0000313" key="2">
    <source>
        <dbReference type="EMBL" id="CAI2373269.1"/>
    </source>
</evidence>
<protein>
    <submittedName>
        <fullName evidence="2">Uncharacterized protein</fullName>
    </submittedName>
</protein>
<evidence type="ECO:0000256" key="1">
    <source>
        <dbReference type="SAM" id="MobiDB-lite"/>
    </source>
</evidence>
<proteinExistence type="predicted"/>
<feature type="compositionally biased region" description="Basic residues" evidence="1">
    <location>
        <begin position="162"/>
        <end position="179"/>
    </location>
</feature>
<organism evidence="2 3">
    <name type="scientific">Euplotes crassus</name>
    <dbReference type="NCBI Taxonomy" id="5936"/>
    <lineage>
        <taxon>Eukaryota</taxon>
        <taxon>Sar</taxon>
        <taxon>Alveolata</taxon>
        <taxon>Ciliophora</taxon>
        <taxon>Intramacronucleata</taxon>
        <taxon>Spirotrichea</taxon>
        <taxon>Hypotrichia</taxon>
        <taxon>Euplotida</taxon>
        <taxon>Euplotidae</taxon>
        <taxon>Moneuplotes</taxon>
    </lineage>
</organism>
<dbReference type="AlphaFoldDB" id="A0AAD1XI89"/>